<reference evidence="1" key="1">
    <citation type="journal article" date="2014" name="Front. Microbiol.">
        <title>High frequency of phylogenetically diverse reductive dehalogenase-homologous genes in deep subseafloor sedimentary metagenomes.</title>
        <authorList>
            <person name="Kawai M."/>
            <person name="Futagami T."/>
            <person name="Toyoda A."/>
            <person name="Takaki Y."/>
            <person name="Nishi S."/>
            <person name="Hori S."/>
            <person name="Arai W."/>
            <person name="Tsubouchi T."/>
            <person name="Morono Y."/>
            <person name="Uchiyama I."/>
            <person name="Ito T."/>
            <person name="Fujiyama A."/>
            <person name="Inagaki F."/>
            <person name="Takami H."/>
        </authorList>
    </citation>
    <scope>NUCLEOTIDE SEQUENCE</scope>
    <source>
        <strain evidence="1">Expedition CK06-06</strain>
    </source>
</reference>
<accession>X0YAV7</accession>
<gene>
    <name evidence="1" type="ORF">S01H1_70490</name>
</gene>
<sequence>MKNLKIQDIRTMLIRQNEHCSHAWPTDTDRYLELETPLAVNTWTDWAIITDNLDNKLSDLALTQDMFLESAIVEDVSTKDVVIMGQISYGADKFLIAEQRYIAGDNQVGTVQTAPFASPRVPHGEEIYARAKSSAPSVTVRVSLRYYHDETQ</sequence>
<name>X0YAV7_9ZZZZ</name>
<organism evidence="1">
    <name type="scientific">marine sediment metagenome</name>
    <dbReference type="NCBI Taxonomy" id="412755"/>
    <lineage>
        <taxon>unclassified sequences</taxon>
        <taxon>metagenomes</taxon>
        <taxon>ecological metagenomes</taxon>
    </lineage>
</organism>
<dbReference type="AlphaFoldDB" id="X0YAV7"/>
<protein>
    <submittedName>
        <fullName evidence="1">Uncharacterized protein</fullName>
    </submittedName>
</protein>
<comment type="caution">
    <text evidence="1">The sequence shown here is derived from an EMBL/GenBank/DDBJ whole genome shotgun (WGS) entry which is preliminary data.</text>
</comment>
<evidence type="ECO:0000313" key="1">
    <source>
        <dbReference type="EMBL" id="GAG33976.1"/>
    </source>
</evidence>
<dbReference type="EMBL" id="BARS01046883">
    <property type="protein sequence ID" value="GAG33976.1"/>
    <property type="molecule type" value="Genomic_DNA"/>
</dbReference>
<proteinExistence type="predicted"/>